<dbReference type="GO" id="GO:0006935">
    <property type="term" value="P:chemotaxis"/>
    <property type="evidence" value="ECO:0007669"/>
    <property type="project" value="InterPro"/>
</dbReference>
<dbReference type="InterPro" id="IPR004090">
    <property type="entry name" value="Chemotax_Me-accpt_rcpt"/>
</dbReference>
<evidence type="ECO:0000313" key="8">
    <source>
        <dbReference type="EMBL" id="MCT7357874.1"/>
    </source>
</evidence>
<feature type="transmembrane region" description="Helical" evidence="5">
    <location>
        <begin position="145"/>
        <end position="165"/>
    </location>
</feature>
<evidence type="ECO:0000313" key="9">
    <source>
        <dbReference type="Proteomes" id="UP001147830"/>
    </source>
</evidence>
<dbReference type="Gene3D" id="1.10.287.950">
    <property type="entry name" value="Methyl-accepting chemotaxis protein"/>
    <property type="match status" value="1"/>
</dbReference>
<dbReference type="Pfam" id="PF00015">
    <property type="entry name" value="MCPsignal"/>
    <property type="match status" value="1"/>
</dbReference>
<dbReference type="SUPFAM" id="SSF58104">
    <property type="entry name" value="Methyl-accepting chemotaxis protein (MCP) signaling domain"/>
    <property type="match status" value="1"/>
</dbReference>
<keyword evidence="5" id="KW-0472">Membrane</keyword>
<sequence>MFTSIKSRMAVYVVITVTALLLLMGFYNYQSKAQALEQQLQGQARLVANRLSLSLPNFIWNFDTASIEKTLEAELEAESINSLVVELPEGDPVVRAKENADSSNALETRTELFFNDNDTPKSVGHLILRMNDSVMRAELNQAIRAVIIEMILLDIILVSLITFLVSHSVVKKISEITAAVGELAAGGGDLSKRLDASRGDEISALAVQVNQLLAGLASMIGQVNHSSEELKLLSNSSQQDISNIRQGFDVQKHEVDMVATASTELASTTQNVADNAKKASEYAGKANVEASHGQETVKIAADVIRNLSGEIKHVGEVIRNLETEGVNIGAVSDVIQGIAEQTNLLALNAAIEAARAGEQGRGFAVVADEVRTLAQRTRDSTNEINQMIGRLQSSTSQAVEVMHKSTEYTANSVEQIEKVGESIAGVVAMMMEISYMNAEIAQASGEQSHVIEELNKNLVHIKESVDAANEMIGNTARSSVEAQKQAEALTFLMHKFRF</sequence>
<protein>
    <submittedName>
        <fullName evidence="8">Methyl-accepting chemotaxis protein</fullName>
    </submittedName>
</protein>
<dbReference type="RefSeq" id="WP_260974802.1">
    <property type="nucleotide sequence ID" value="NZ_JAOANI010000009.1"/>
</dbReference>
<keyword evidence="5" id="KW-1133">Transmembrane helix</keyword>
<keyword evidence="5" id="KW-0812">Transmembrane</keyword>
<reference evidence="8" key="1">
    <citation type="journal article" date="2022" name="Front. Microbiol.">
        <title>Genome-based taxonomic rearrangement of Oceanobacter-related bacteria including the description of Thalassolituus hydrocarbonoclasticus sp. nov. and Thalassolituus pacificus sp. nov. and emended description of the genus Thalassolituus.</title>
        <authorList>
            <person name="Dong C."/>
            <person name="Wei L."/>
            <person name="Wang J."/>
            <person name="Lai Q."/>
            <person name="Huang Z."/>
            <person name="Shao Z."/>
        </authorList>
    </citation>
    <scope>NUCLEOTIDE SEQUENCE</scope>
    <source>
        <strain evidence="8">59MF3M-4</strain>
    </source>
</reference>
<evidence type="ECO:0000256" key="4">
    <source>
        <dbReference type="PROSITE-ProRule" id="PRU00284"/>
    </source>
</evidence>
<dbReference type="PROSITE" id="PS50111">
    <property type="entry name" value="CHEMOTAXIS_TRANSDUC_2"/>
    <property type="match status" value="1"/>
</dbReference>
<dbReference type="Proteomes" id="UP001147830">
    <property type="component" value="Unassembled WGS sequence"/>
</dbReference>
<dbReference type="PRINTS" id="PR00260">
    <property type="entry name" value="CHEMTRNSDUCR"/>
</dbReference>
<keyword evidence="9" id="KW-1185">Reference proteome</keyword>
<evidence type="ECO:0000259" key="7">
    <source>
        <dbReference type="PROSITE" id="PS50885"/>
    </source>
</evidence>
<gene>
    <name evidence="8" type="ORF">NYR02_02415</name>
</gene>
<dbReference type="GO" id="GO:0016020">
    <property type="term" value="C:membrane"/>
    <property type="evidence" value="ECO:0007669"/>
    <property type="project" value="UniProtKB-SubCell"/>
</dbReference>
<organism evidence="8 9">
    <name type="scientific">Thalassolituus pacificus</name>
    <dbReference type="NCBI Taxonomy" id="2975440"/>
    <lineage>
        <taxon>Bacteria</taxon>
        <taxon>Pseudomonadati</taxon>
        <taxon>Pseudomonadota</taxon>
        <taxon>Gammaproteobacteria</taxon>
        <taxon>Oceanospirillales</taxon>
        <taxon>Oceanospirillaceae</taxon>
        <taxon>Thalassolituus</taxon>
    </lineage>
</organism>
<evidence type="ECO:0000256" key="1">
    <source>
        <dbReference type="ARBA" id="ARBA00004370"/>
    </source>
</evidence>
<dbReference type="Pfam" id="PF00672">
    <property type="entry name" value="HAMP"/>
    <property type="match status" value="1"/>
</dbReference>
<dbReference type="GO" id="GO:0007165">
    <property type="term" value="P:signal transduction"/>
    <property type="evidence" value="ECO:0007669"/>
    <property type="project" value="UniProtKB-KW"/>
</dbReference>
<keyword evidence="2 4" id="KW-0807">Transducer</keyword>
<dbReference type="PROSITE" id="PS50885">
    <property type="entry name" value="HAMP"/>
    <property type="match status" value="1"/>
</dbReference>
<reference evidence="8" key="2">
    <citation type="submission" date="2022-08" db="EMBL/GenBank/DDBJ databases">
        <authorList>
            <person name="Dong C."/>
        </authorList>
    </citation>
    <scope>NUCLEOTIDE SEQUENCE</scope>
    <source>
        <strain evidence="8">59MF3M-4</strain>
    </source>
</reference>
<dbReference type="SMART" id="SM00304">
    <property type="entry name" value="HAMP"/>
    <property type="match status" value="1"/>
</dbReference>
<comment type="caution">
    <text evidence="8">The sequence shown here is derived from an EMBL/GenBank/DDBJ whole genome shotgun (WGS) entry which is preliminary data.</text>
</comment>
<proteinExistence type="inferred from homology"/>
<evidence type="ECO:0000259" key="6">
    <source>
        <dbReference type="PROSITE" id="PS50111"/>
    </source>
</evidence>
<feature type="domain" description="Methyl-accepting transducer" evidence="6">
    <location>
        <begin position="226"/>
        <end position="462"/>
    </location>
</feature>
<name>A0A9X3AQK2_9GAMM</name>
<comment type="similarity">
    <text evidence="3">Belongs to the methyl-accepting chemotaxis (MCP) protein family.</text>
</comment>
<dbReference type="InterPro" id="IPR004089">
    <property type="entry name" value="MCPsignal_dom"/>
</dbReference>
<dbReference type="SMART" id="SM00283">
    <property type="entry name" value="MA"/>
    <property type="match status" value="1"/>
</dbReference>
<feature type="domain" description="HAMP" evidence="7">
    <location>
        <begin position="167"/>
        <end position="221"/>
    </location>
</feature>
<dbReference type="AlphaFoldDB" id="A0A9X3AQK2"/>
<feature type="transmembrane region" description="Helical" evidence="5">
    <location>
        <begin position="12"/>
        <end position="29"/>
    </location>
</feature>
<comment type="subcellular location">
    <subcellularLocation>
        <location evidence="1">Membrane</location>
    </subcellularLocation>
</comment>
<dbReference type="PANTHER" id="PTHR32089">
    <property type="entry name" value="METHYL-ACCEPTING CHEMOTAXIS PROTEIN MCPB"/>
    <property type="match status" value="1"/>
</dbReference>
<dbReference type="InterPro" id="IPR003660">
    <property type="entry name" value="HAMP_dom"/>
</dbReference>
<accession>A0A9X3AQK2</accession>
<dbReference type="FunFam" id="1.10.287.950:FF:000001">
    <property type="entry name" value="Methyl-accepting chemotaxis sensory transducer"/>
    <property type="match status" value="1"/>
</dbReference>
<evidence type="ECO:0000256" key="5">
    <source>
        <dbReference type="SAM" id="Phobius"/>
    </source>
</evidence>
<dbReference type="CDD" id="cd11386">
    <property type="entry name" value="MCP_signal"/>
    <property type="match status" value="1"/>
</dbReference>
<evidence type="ECO:0000256" key="3">
    <source>
        <dbReference type="ARBA" id="ARBA00029447"/>
    </source>
</evidence>
<dbReference type="CDD" id="cd06225">
    <property type="entry name" value="HAMP"/>
    <property type="match status" value="1"/>
</dbReference>
<dbReference type="EMBL" id="JAOANI010000009">
    <property type="protein sequence ID" value="MCT7357874.1"/>
    <property type="molecule type" value="Genomic_DNA"/>
</dbReference>
<dbReference type="PANTHER" id="PTHR32089:SF120">
    <property type="entry name" value="METHYL-ACCEPTING CHEMOTAXIS PROTEIN TLPQ"/>
    <property type="match status" value="1"/>
</dbReference>
<dbReference type="GO" id="GO:0004888">
    <property type="term" value="F:transmembrane signaling receptor activity"/>
    <property type="evidence" value="ECO:0007669"/>
    <property type="project" value="InterPro"/>
</dbReference>
<evidence type="ECO:0000256" key="2">
    <source>
        <dbReference type="ARBA" id="ARBA00023224"/>
    </source>
</evidence>